<reference evidence="8" key="2">
    <citation type="submission" date="2021-02" db="EMBL/GenBank/DDBJ databases">
        <authorList>
            <person name="Kimball J.A."/>
            <person name="Haas M.W."/>
            <person name="Macchietto M."/>
            <person name="Kono T."/>
            <person name="Duquette J."/>
            <person name="Shao M."/>
        </authorList>
    </citation>
    <scope>NUCLEOTIDE SEQUENCE</scope>
    <source>
        <tissue evidence="8">Fresh leaf tissue</tissue>
    </source>
</reference>
<keyword evidence="9" id="KW-1185">Reference proteome</keyword>
<dbReference type="GO" id="GO:0005829">
    <property type="term" value="C:cytosol"/>
    <property type="evidence" value="ECO:0007669"/>
    <property type="project" value="TreeGrafter"/>
</dbReference>
<comment type="catalytic activity">
    <reaction evidence="6">
        <text>9-ribosyl-trans-zeatin 5'-phosphate + H2O = trans-zeatin + D-ribose 5-phosphate</text>
        <dbReference type="Rhea" id="RHEA:48564"/>
        <dbReference type="ChEBI" id="CHEBI:15377"/>
        <dbReference type="ChEBI" id="CHEBI:16522"/>
        <dbReference type="ChEBI" id="CHEBI:78346"/>
        <dbReference type="ChEBI" id="CHEBI:87947"/>
        <dbReference type="EC" id="3.2.2.n1"/>
    </reaction>
</comment>
<dbReference type="PANTHER" id="PTHR31223:SF51">
    <property type="entry name" value="CYTOKININ RIBOSIDE 5'-MONOPHOSPHATE PHOSPHORIBOHYDROLASE LOG4-RELATED"/>
    <property type="match status" value="1"/>
</dbReference>
<dbReference type="GO" id="GO:0005634">
    <property type="term" value="C:nucleus"/>
    <property type="evidence" value="ECO:0007669"/>
    <property type="project" value="TreeGrafter"/>
</dbReference>
<evidence type="ECO:0000256" key="2">
    <source>
        <dbReference type="ARBA" id="ARBA00012205"/>
    </source>
</evidence>
<dbReference type="Proteomes" id="UP000729402">
    <property type="component" value="Unassembled WGS sequence"/>
</dbReference>
<dbReference type="InterPro" id="IPR005269">
    <property type="entry name" value="LOG"/>
</dbReference>
<dbReference type="PANTHER" id="PTHR31223">
    <property type="entry name" value="LOG FAMILY PROTEIN YJL055W"/>
    <property type="match status" value="1"/>
</dbReference>
<proteinExistence type="inferred from homology"/>
<sequence>MEPNQEKLLAVEDSGGRGRRPAVLRTICVFCGSRTGNRPSFSAAALDLGKQLVMSRDRSARTSNALADGCPMIYEHACPAGAFGVFTVFYTVSYFVYHKRTHRPLMIDRCLCIYACTPQVARQLDLVYGGGSGGLMGLVSKTVHDGGRHVLGYVRIVSIARGIVSDIDLVEPSTYDCSRSVHVSGETLGEVKVVRDMHERKSEMAKHADAFVALPGGYGTIEELLEIIAWAQLGIHNKPVGLLNVDGYYNSLLSLFDKGVEEGFIDAAARNIFVLADTAADLLTRLTAATAVVDDDEGGEQDDGAAAAGAKAKRS</sequence>
<dbReference type="InterPro" id="IPR031100">
    <property type="entry name" value="LOG_fam"/>
</dbReference>
<dbReference type="NCBIfam" id="TIGR00730">
    <property type="entry name" value="Rossman fold protein, TIGR00730 family"/>
    <property type="match status" value="1"/>
</dbReference>
<protein>
    <recommendedName>
        <fullName evidence="2">cytokinin riboside 5'-monophosphate phosphoribohydrolase</fullName>
        <ecNumber evidence="2">3.2.2.n1</ecNumber>
    </recommendedName>
</protein>
<comment type="similarity">
    <text evidence="1">Belongs to the LOG family.</text>
</comment>
<evidence type="ECO:0000256" key="5">
    <source>
        <dbReference type="ARBA" id="ARBA00047718"/>
    </source>
</evidence>
<evidence type="ECO:0000256" key="7">
    <source>
        <dbReference type="SAM" id="MobiDB-lite"/>
    </source>
</evidence>
<evidence type="ECO:0000313" key="9">
    <source>
        <dbReference type="Proteomes" id="UP000729402"/>
    </source>
</evidence>
<dbReference type="GO" id="GO:0016799">
    <property type="term" value="F:hydrolase activity, hydrolyzing N-glycosyl compounds"/>
    <property type="evidence" value="ECO:0007669"/>
    <property type="project" value="TreeGrafter"/>
</dbReference>
<organism evidence="8 9">
    <name type="scientific">Zizania palustris</name>
    <name type="common">Northern wild rice</name>
    <dbReference type="NCBI Taxonomy" id="103762"/>
    <lineage>
        <taxon>Eukaryota</taxon>
        <taxon>Viridiplantae</taxon>
        <taxon>Streptophyta</taxon>
        <taxon>Embryophyta</taxon>
        <taxon>Tracheophyta</taxon>
        <taxon>Spermatophyta</taxon>
        <taxon>Magnoliopsida</taxon>
        <taxon>Liliopsida</taxon>
        <taxon>Poales</taxon>
        <taxon>Poaceae</taxon>
        <taxon>BOP clade</taxon>
        <taxon>Oryzoideae</taxon>
        <taxon>Oryzeae</taxon>
        <taxon>Zizaniinae</taxon>
        <taxon>Zizania</taxon>
    </lineage>
</organism>
<dbReference type="Pfam" id="PF03641">
    <property type="entry name" value="Lysine_decarbox"/>
    <property type="match status" value="1"/>
</dbReference>
<keyword evidence="4" id="KW-0378">Hydrolase</keyword>
<accession>A0A8J5WVF9</accession>
<feature type="compositionally biased region" description="Low complexity" evidence="7">
    <location>
        <begin position="304"/>
        <end position="315"/>
    </location>
</feature>
<comment type="caution">
    <text evidence="8">The sequence shown here is derived from an EMBL/GenBank/DDBJ whole genome shotgun (WGS) entry which is preliminary data.</text>
</comment>
<dbReference type="EC" id="3.2.2.n1" evidence="2"/>
<comment type="catalytic activity">
    <reaction evidence="5">
        <text>N(6)-(dimethylallyl)adenosine 5'-phosphate + H2O = N(6)-dimethylallyladenine + D-ribose 5-phosphate</text>
        <dbReference type="Rhea" id="RHEA:48560"/>
        <dbReference type="ChEBI" id="CHEBI:15377"/>
        <dbReference type="ChEBI" id="CHEBI:17660"/>
        <dbReference type="ChEBI" id="CHEBI:57526"/>
        <dbReference type="ChEBI" id="CHEBI:78346"/>
        <dbReference type="EC" id="3.2.2.n1"/>
    </reaction>
</comment>
<dbReference type="GO" id="GO:0009691">
    <property type="term" value="P:cytokinin biosynthetic process"/>
    <property type="evidence" value="ECO:0007669"/>
    <property type="project" value="UniProtKB-KW"/>
</dbReference>
<evidence type="ECO:0000256" key="6">
    <source>
        <dbReference type="ARBA" id="ARBA00049153"/>
    </source>
</evidence>
<name>A0A8J5WVF9_ZIZPA</name>
<reference evidence="8" key="1">
    <citation type="journal article" date="2021" name="bioRxiv">
        <title>Whole Genome Assembly and Annotation of Northern Wild Rice, Zizania palustris L., Supports a Whole Genome Duplication in the Zizania Genus.</title>
        <authorList>
            <person name="Haas M."/>
            <person name="Kono T."/>
            <person name="Macchietto M."/>
            <person name="Millas R."/>
            <person name="McGilp L."/>
            <person name="Shao M."/>
            <person name="Duquette J."/>
            <person name="Hirsch C.N."/>
            <person name="Kimball J."/>
        </authorList>
    </citation>
    <scope>NUCLEOTIDE SEQUENCE</scope>
    <source>
        <tissue evidence="8">Fresh leaf tissue</tissue>
    </source>
</reference>
<feature type="region of interest" description="Disordered" evidence="7">
    <location>
        <begin position="294"/>
        <end position="315"/>
    </location>
</feature>
<gene>
    <name evidence="8" type="ORF">GUJ93_ZPchr0013g34477</name>
</gene>
<dbReference type="AlphaFoldDB" id="A0A8J5WVF9"/>
<feature type="compositionally biased region" description="Acidic residues" evidence="7">
    <location>
        <begin position="294"/>
        <end position="303"/>
    </location>
</feature>
<evidence type="ECO:0000256" key="3">
    <source>
        <dbReference type="ARBA" id="ARBA00022712"/>
    </source>
</evidence>
<evidence type="ECO:0000256" key="4">
    <source>
        <dbReference type="ARBA" id="ARBA00022801"/>
    </source>
</evidence>
<evidence type="ECO:0000256" key="1">
    <source>
        <dbReference type="ARBA" id="ARBA00006763"/>
    </source>
</evidence>
<dbReference type="EMBL" id="JAAALK010000079">
    <property type="protein sequence ID" value="KAG8097868.1"/>
    <property type="molecule type" value="Genomic_DNA"/>
</dbReference>
<keyword evidence="3" id="KW-0203">Cytokinin biosynthesis</keyword>
<dbReference type="OrthoDB" id="414463at2759"/>
<evidence type="ECO:0000313" key="8">
    <source>
        <dbReference type="EMBL" id="KAG8097868.1"/>
    </source>
</evidence>